<evidence type="ECO:0000313" key="3">
    <source>
        <dbReference type="EMBL" id="GEU45480.1"/>
    </source>
</evidence>
<evidence type="ECO:0000256" key="2">
    <source>
        <dbReference type="SAM" id="MobiDB-lite"/>
    </source>
</evidence>
<reference evidence="3" key="1">
    <citation type="journal article" date="2019" name="Sci. Rep.">
        <title>Draft genome of Tanacetum cinerariifolium, the natural source of mosquito coil.</title>
        <authorList>
            <person name="Yamashiro T."/>
            <person name="Shiraishi A."/>
            <person name="Satake H."/>
            <person name="Nakayama K."/>
        </authorList>
    </citation>
    <scope>NUCLEOTIDE SEQUENCE</scope>
</reference>
<evidence type="ECO:0000256" key="1">
    <source>
        <dbReference type="SAM" id="Coils"/>
    </source>
</evidence>
<proteinExistence type="predicted"/>
<feature type="region of interest" description="Disordered" evidence="2">
    <location>
        <begin position="315"/>
        <end position="345"/>
    </location>
</feature>
<feature type="coiled-coil region" evidence="1">
    <location>
        <begin position="48"/>
        <end position="75"/>
    </location>
</feature>
<protein>
    <recommendedName>
        <fullName evidence="4">Transposase (Putative), gypsy type</fullName>
    </recommendedName>
</protein>
<sequence length="345" mass="37478">MGKKRLEGRCGMQANLLKERDAEIVDLKARLSLREAEAAETIRLRGQVANVKAAEAALAGELESLKERNVALEGRVTTLVSATVSKDSEASSLECEKGKLVDQDEQVKALSDRAASIDSDLMDMALHMEEEFYPCYLTTIARRRWILGHGLKLAVIKCLQSPEYLFALGGGLGRAIDKGMQDGLAAGVDHRRVRRSLDDIAAYDPSAYAPSCLTGNPEASQLQPSPEQLMVPIHRLEDQLIIEDTSLSFSLDVAHVRTQRIKVHIAARRLSLTDAMVPLLEPLSAKSLTGEASTFGFLVMTTALLTTFVQANTVPPTPSPEVPPSPKIVFEQDGLDTTPEHASAP</sequence>
<evidence type="ECO:0008006" key="4">
    <source>
        <dbReference type="Google" id="ProtNLM"/>
    </source>
</evidence>
<feature type="compositionally biased region" description="Pro residues" evidence="2">
    <location>
        <begin position="315"/>
        <end position="326"/>
    </location>
</feature>
<keyword evidence="1" id="KW-0175">Coiled coil</keyword>
<organism evidence="3">
    <name type="scientific">Tanacetum cinerariifolium</name>
    <name type="common">Dalmatian daisy</name>
    <name type="synonym">Chrysanthemum cinerariifolium</name>
    <dbReference type="NCBI Taxonomy" id="118510"/>
    <lineage>
        <taxon>Eukaryota</taxon>
        <taxon>Viridiplantae</taxon>
        <taxon>Streptophyta</taxon>
        <taxon>Embryophyta</taxon>
        <taxon>Tracheophyta</taxon>
        <taxon>Spermatophyta</taxon>
        <taxon>Magnoliopsida</taxon>
        <taxon>eudicotyledons</taxon>
        <taxon>Gunneridae</taxon>
        <taxon>Pentapetalae</taxon>
        <taxon>asterids</taxon>
        <taxon>campanulids</taxon>
        <taxon>Asterales</taxon>
        <taxon>Asteraceae</taxon>
        <taxon>Asteroideae</taxon>
        <taxon>Anthemideae</taxon>
        <taxon>Anthemidinae</taxon>
        <taxon>Tanacetum</taxon>
    </lineage>
</organism>
<name>A0A6L2K9T9_TANCI</name>
<dbReference type="EMBL" id="BKCJ010001991">
    <property type="protein sequence ID" value="GEU45480.1"/>
    <property type="molecule type" value="Genomic_DNA"/>
</dbReference>
<comment type="caution">
    <text evidence="3">The sequence shown here is derived from an EMBL/GenBank/DDBJ whole genome shotgun (WGS) entry which is preliminary data.</text>
</comment>
<dbReference type="AlphaFoldDB" id="A0A6L2K9T9"/>
<accession>A0A6L2K9T9</accession>
<gene>
    <name evidence="3" type="ORF">Tci_017458</name>
</gene>